<dbReference type="EMBL" id="ONZI01000001">
    <property type="protein sequence ID" value="SPJ32664.1"/>
    <property type="molecule type" value="Genomic_DNA"/>
</dbReference>
<sequence length="71" mass="7572">MTLITTMTQSLVPCNASFVPCNVRALPAVHSASGNGHRRMSEKPFVTSTDVICIRTGERGTDAVQTPAARI</sequence>
<proteinExistence type="predicted"/>
<dbReference type="AlphaFoldDB" id="A0A2R8CIU7"/>
<dbReference type="Proteomes" id="UP000244934">
    <property type="component" value="Unassembled WGS sequence"/>
</dbReference>
<gene>
    <name evidence="1" type="ORF">KSP9073_00665</name>
</gene>
<accession>A0A2R8CIU7</accession>
<name>A0A2R8CIU7_9GAMM</name>
<keyword evidence="2" id="KW-1185">Reference proteome</keyword>
<evidence type="ECO:0000313" key="2">
    <source>
        <dbReference type="Proteomes" id="UP000244934"/>
    </source>
</evidence>
<protein>
    <submittedName>
        <fullName evidence="1">Uncharacterized protein</fullName>
    </submittedName>
</protein>
<evidence type="ECO:0000313" key="1">
    <source>
        <dbReference type="EMBL" id="SPJ32664.1"/>
    </source>
</evidence>
<reference evidence="2" key="1">
    <citation type="submission" date="2018-03" db="EMBL/GenBank/DDBJ databases">
        <authorList>
            <person name="Navarro De La Torre S."/>
        </authorList>
    </citation>
    <scope>NUCLEOTIDE SEQUENCE [LARGE SCALE GENOMIC DNA]</scope>
    <source>
        <strain evidence="2">EAod3</strain>
    </source>
</reference>
<organism evidence="1 2">
    <name type="scientific">Kushneria phyllosphaerae</name>
    <dbReference type="NCBI Taxonomy" id="2100822"/>
    <lineage>
        <taxon>Bacteria</taxon>
        <taxon>Pseudomonadati</taxon>
        <taxon>Pseudomonadota</taxon>
        <taxon>Gammaproteobacteria</taxon>
        <taxon>Oceanospirillales</taxon>
        <taxon>Halomonadaceae</taxon>
        <taxon>Kushneria</taxon>
    </lineage>
</organism>